<dbReference type="InterPro" id="IPR036909">
    <property type="entry name" value="Cyt_c-like_dom_sf"/>
</dbReference>
<dbReference type="EMBL" id="FRCB01000004">
    <property type="protein sequence ID" value="SHM00909.1"/>
    <property type="molecule type" value="Genomic_DNA"/>
</dbReference>
<evidence type="ECO:0000256" key="1">
    <source>
        <dbReference type="ARBA" id="ARBA00022617"/>
    </source>
</evidence>
<evidence type="ECO:0000256" key="2">
    <source>
        <dbReference type="ARBA" id="ARBA00022723"/>
    </source>
</evidence>
<feature type="domain" description="Cytochrome c" evidence="6">
    <location>
        <begin position="23"/>
        <end position="131"/>
    </location>
</feature>
<evidence type="ECO:0000256" key="3">
    <source>
        <dbReference type="ARBA" id="ARBA00023004"/>
    </source>
</evidence>
<evidence type="ECO:0000313" key="7">
    <source>
        <dbReference type="EMBL" id="SHM00909.1"/>
    </source>
</evidence>
<dbReference type="PROSITE" id="PS51257">
    <property type="entry name" value="PROKAR_LIPOPROTEIN"/>
    <property type="match status" value="1"/>
</dbReference>
<keyword evidence="5" id="KW-0732">Signal</keyword>
<dbReference type="GO" id="GO:0020037">
    <property type="term" value="F:heme binding"/>
    <property type="evidence" value="ECO:0007669"/>
    <property type="project" value="InterPro"/>
</dbReference>
<name>A0A1M7FB13_9RHOB</name>
<protein>
    <submittedName>
        <fullName evidence="7">Cytochrome C oxidase, cbb3-type, subunit III</fullName>
    </submittedName>
</protein>
<dbReference type="SUPFAM" id="SSF46626">
    <property type="entry name" value="Cytochrome c"/>
    <property type="match status" value="1"/>
</dbReference>
<keyword evidence="3 4" id="KW-0408">Iron</keyword>
<keyword evidence="2 4" id="KW-0479">Metal-binding</keyword>
<evidence type="ECO:0000256" key="5">
    <source>
        <dbReference type="SAM" id="SignalP"/>
    </source>
</evidence>
<accession>A0A1M7FB13</accession>
<evidence type="ECO:0000256" key="4">
    <source>
        <dbReference type="PROSITE-ProRule" id="PRU00433"/>
    </source>
</evidence>
<gene>
    <name evidence="7" type="ORF">SAMN05443432_104111</name>
</gene>
<proteinExistence type="predicted"/>
<feature type="chain" id="PRO_5009925783" evidence="5">
    <location>
        <begin position="17"/>
        <end position="133"/>
    </location>
</feature>
<dbReference type="GO" id="GO:0009055">
    <property type="term" value="F:electron transfer activity"/>
    <property type="evidence" value="ECO:0007669"/>
    <property type="project" value="InterPro"/>
</dbReference>
<dbReference type="Proteomes" id="UP000322545">
    <property type="component" value="Unassembled WGS sequence"/>
</dbReference>
<sequence>MRAALAVFLFGLAACAAQEPLPAGVAAGEQTYRALCATCHGPQGVGDGPLVAELDAPPADLTGIAERNGGVFPYAQVIARIYGYPGQFDVMPDYGPIFAGPKIGWRDPETGAVIETPRALVDLASYLASIQKT</sequence>
<evidence type="ECO:0000313" key="8">
    <source>
        <dbReference type="Proteomes" id="UP000322545"/>
    </source>
</evidence>
<keyword evidence="8" id="KW-1185">Reference proteome</keyword>
<dbReference type="Pfam" id="PF13442">
    <property type="entry name" value="Cytochrome_CBB3"/>
    <property type="match status" value="1"/>
</dbReference>
<reference evidence="7 8" key="1">
    <citation type="submission" date="2016-11" db="EMBL/GenBank/DDBJ databases">
        <authorList>
            <person name="Varghese N."/>
            <person name="Submissions S."/>
        </authorList>
    </citation>
    <scope>NUCLEOTIDE SEQUENCE [LARGE SCALE GENOMIC DNA]</scope>
    <source>
        <strain evidence="7 8">DSM 28249</strain>
    </source>
</reference>
<evidence type="ECO:0000259" key="6">
    <source>
        <dbReference type="PROSITE" id="PS51007"/>
    </source>
</evidence>
<dbReference type="PROSITE" id="PS51007">
    <property type="entry name" value="CYTC"/>
    <property type="match status" value="1"/>
</dbReference>
<feature type="signal peptide" evidence="5">
    <location>
        <begin position="1"/>
        <end position="16"/>
    </location>
</feature>
<dbReference type="InterPro" id="IPR009056">
    <property type="entry name" value="Cyt_c-like_dom"/>
</dbReference>
<dbReference type="AlphaFoldDB" id="A0A1M7FB13"/>
<dbReference type="RefSeq" id="WP_149779310.1">
    <property type="nucleotide sequence ID" value="NZ_FRCB01000004.1"/>
</dbReference>
<organism evidence="7 8">
    <name type="scientific">Roseovarius litoreus</name>
    <dbReference type="NCBI Taxonomy" id="1155722"/>
    <lineage>
        <taxon>Bacteria</taxon>
        <taxon>Pseudomonadati</taxon>
        <taxon>Pseudomonadota</taxon>
        <taxon>Alphaproteobacteria</taxon>
        <taxon>Rhodobacterales</taxon>
        <taxon>Roseobacteraceae</taxon>
        <taxon>Roseovarius</taxon>
    </lineage>
</organism>
<dbReference type="GO" id="GO:0046872">
    <property type="term" value="F:metal ion binding"/>
    <property type="evidence" value="ECO:0007669"/>
    <property type="project" value="UniProtKB-KW"/>
</dbReference>
<keyword evidence="1 4" id="KW-0349">Heme</keyword>
<dbReference type="Gene3D" id="1.10.760.10">
    <property type="entry name" value="Cytochrome c-like domain"/>
    <property type="match status" value="1"/>
</dbReference>